<evidence type="ECO:0000259" key="15">
    <source>
        <dbReference type="Pfam" id="PF13145"/>
    </source>
</evidence>
<proteinExistence type="inferred from homology"/>
<evidence type="ECO:0000256" key="7">
    <source>
        <dbReference type="ARBA" id="ARBA00023136"/>
    </source>
</evidence>
<evidence type="ECO:0000256" key="4">
    <source>
        <dbReference type="ARBA" id="ARBA00022519"/>
    </source>
</evidence>
<dbReference type="Pfam" id="PF13145">
    <property type="entry name" value="Rotamase_2"/>
    <property type="match status" value="1"/>
</dbReference>
<dbReference type="Proteomes" id="UP000244912">
    <property type="component" value="Unassembled WGS sequence"/>
</dbReference>
<dbReference type="InterPro" id="IPR027304">
    <property type="entry name" value="Trigger_fact/SurA_dom_sf"/>
</dbReference>
<dbReference type="Pfam" id="PF13624">
    <property type="entry name" value="SurA_N_3"/>
    <property type="match status" value="1"/>
</dbReference>
<dbReference type="Gene3D" id="3.10.50.40">
    <property type="match status" value="1"/>
</dbReference>
<evidence type="ECO:0000256" key="10">
    <source>
        <dbReference type="ARBA" id="ARBA00031484"/>
    </source>
</evidence>
<evidence type="ECO:0000313" key="17">
    <source>
        <dbReference type="Proteomes" id="UP000244912"/>
    </source>
</evidence>
<evidence type="ECO:0000256" key="9">
    <source>
        <dbReference type="ARBA" id="ARBA00030642"/>
    </source>
</evidence>
<keyword evidence="16" id="KW-0413">Isomerase</keyword>
<sequence length="619" mass="66617">MAEKKNPIARGVIWVVMLLLIVGLAGFGATSFGGSTRVVGTVGDTEIGLDRYARQLQQEIRAFEGQTGQNIPIAQAREMGIDRIVLQRLIALAALEDEADDLGLSVGDEEVARSIQDIQAFQGADGGFDREAYRFALQQNGLSVAQFEAQLRDETARSLLQGAVISGIQPPATFVDALYEYARETRDLTLVSFGPDALEGDLPEPTEEQLVEYYEANEDAFTLPRRKRITYVWLSPETMRETVEVSDEAVQNLYEQRTEQYDQPERRLVERLVFPDDEAARQAADAIEAGDTDFETLVQDRGLTLSDIDLGDVSRADLGPSADAVFALDDPGIAGPAPTPLGPALFRVNAILEAQQTPFEDVEDELRAEVALSAGRRAIEGRIEPIQDLLAGGATLEEIADETEFTLGETVWSPGEASEAGADIDAYAAFREAALDAEPGDFPELEELSDGGLFALRVEEILEPELQPLDAVRAEVEAGWEVEARRARLVEQAEAARDALSQGTAADQLGATVRRETELLRDAFLEGQPADLIELAFTLPEGDSTVVSGQDGAVLVRVDAVSVPGGATEEAVAIKEGVRTAAGQGIAQDITAAFTSALEAQKGISLNQSAVNAVLSQMN</sequence>
<keyword evidence="7 14" id="KW-0472">Membrane</keyword>
<reference evidence="16 17" key="1">
    <citation type="submission" date="2018-03" db="EMBL/GenBank/DDBJ databases">
        <authorList>
            <person name="Keele B.F."/>
        </authorList>
    </citation>
    <scope>NUCLEOTIDE SEQUENCE [LARGE SCALE GENOMIC DNA]</scope>
    <source>
        <strain evidence="16 17">CECT 8504</strain>
    </source>
</reference>
<evidence type="ECO:0000256" key="1">
    <source>
        <dbReference type="ARBA" id="ARBA00004382"/>
    </source>
</evidence>
<comment type="similarity">
    <text evidence="11">Belongs to the PpiD chaperone family.</text>
</comment>
<dbReference type="PANTHER" id="PTHR47529">
    <property type="entry name" value="PEPTIDYL-PROLYL CIS-TRANS ISOMERASE D"/>
    <property type="match status" value="1"/>
</dbReference>
<gene>
    <name evidence="16" type="primary">ppiD</name>
    <name evidence="16" type="ORF">PAA8504_00078</name>
</gene>
<dbReference type="PANTHER" id="PTHR47529:SF1">
    <property type="entry name" value="PERIPLASMIC CHAPERONE PPID"/>
    <property type="match status" value="1"/>
</dbReference>
<dbReference type="SUPFAM" id="SSF109998">
    <property type="entry name" value="Triger factor/SurA peptide-binding domain-like"/>
    <property type="match status" value="1"/>
</dbReference>
<accession>A0A2R8BQ58</accession>
<evidence type="ECO:0000256" key="6">
    <source>
        <dbReference type="ARBA" id="ARBA00022989"/>
    </source>
</evidence>
<dbReference type="EMBL" id="ONZF01000001">
    <property type="protein sequence ID" value="SPJ22290.1"/>
    <property type="molecule type" value="Genomic_DNA"/>
</dbReference>
<dbReference type="InterPro" id="IPR000297">
    <property type="entry name" value="PPIase_PpiC"/>
</dbReference>
<evidence type="ECO:0000256" key="13">
    <source>
        <dbReference type="ARBA" id="ARBA00042775"/>
    </source>
</evidence>
<keyword evidence="6 14" id="KW-1133">Transmembrane helix</keyword>
<evidence type="ECO:0000313" key="16">
    <source>
        <dbReference type="EMBL" id="SPJ22290.1"/>
    </source>
</evidence>
<dbReference type="SUPFAM" id="SSF54534">
    <property type="entry name" value="FKBP-like"/>
    <property type="match status" value="1"/>
</dbReference>
<evidence type="ECO:0000256" key="2">
    <source>
        <dbReference type="ARBA" id="ARBA00018370"/>
    </source>
</evidence>
<keyword evidence="5 14" id="KW-0812">Transmembrane</keyword>
<evidence type="ECO:0000256" key="14">
    <source>
        <dbReference type="SAM" id="Phobius"/>
    </source>
</evidence>
<dbReference type="OrthoDB" id="9768393at2"/>
<organism evidence="16 17">
    <name type="scientific">Palleronia abyssalis</name>
    <dbReference type="NCBI Taxonomy" id="1501240"/>
    <lineage>
        <taxon>Bacteria</taxon>
        <taxon>Pseudomonadati</taxon>
        <taxon>Pseudomonadota</taxon>
        <taxon>Alphaproteobacteria</taxon>
        <taxon>Rhodobacterales</taxon>
        <taxon>Roseobacteraceae</taxon>
        <taxon>Palleronia</taxon>
    </lineage>
</organism>
<dbReference type="GO" id="GO:0003755">
    <property type="term" value="F:peptidyl-prolyl cis-trans isomerase activity"/>
    <property type="evidence" value="ECO:0007669"/>
    <property type="project" value="InterPro"/>
</dbReference>
<dbReference type="Gene3D" id="1.10.4030.10">
    <property type="entry name" value="Porin chaperone SurA, peptide-binding domain"/>
    <property type="match status" value="1"/>
</dbReference>
<keyword evidence="3" id="KW-1003">Cell membrane</keyword>
<dbReference type="InterPro" id="IPR046357">
    <property type="entry name" value="PPIase_dom_sf"/>
</dbReference>
<evidence type="ECO:0000256" key="8">
    <source>
        <dbReference type="ARBA" id="ARBA00023186"/>
    </source>
</evidence>
<feature type="domain" description="PpiC" evidence="15">
    <location>
        <begin position="245"/>
        <end position="364"/>
    </location>
</feature>
<feature type="transmembrane region" description="Helical" evidence="14">
    <location>
        <begin position="12"/>
        <end position="32"/>
    </location>
</feature>
<evidence type="ECO:0000256" key="3">
    <source>
        <dbReference type="ARBA" id="ARBA00022475"/>
    </source>
</evidence>
<dbReference type="GO" id="GO:0005886">
    <property type="term" value="C:plasma membrane"/>
    <property type="evidence" value="ECO:0007669"/>
    <property type="project" value="UniProtKB-SubCell"/>
</dbReference>
<evidence type="ECO:0000256" key="11">
    <source>
        <dbReference type="ARBA" id="ARBA00038408"/>
    </source>
</evidence>
<evidence type="ECO:0000256" key="5">
    <source>
        <dbReference type="ARBA" id="ARBA00022692"/>
    </source>
</evidence>
<keyword evidence="17" id="KW-1185">Reference proteome</keyword>
<dbReference type="RefSeq" id="WP_108892199.1">
    <property type="nucleotide sequence ID" value="NZ_ONZF01000001.1"/>
</dbReference>
<dbReference type="AlphaFoldDB" id="A0A2R8BQ58"/>
<keyword evidence="4" id="KW-0997">Cell inner membrane</keyword>
<comment type="subcellular location">
    <subcellularLocation>
        <location evidence="1">Cell inner membrane</location>
        <topology evidence="1">Single-pass type II membrane protein</topology>
        <orientation evidence="1">Periplasmic side</orientation>
    </subcellularLocation>
</comment>
<keyword evidence="8" id="KW-0143">Chaperone</keyword>
<evidence type="ECO:0000256" key="12">
    <source>
        <dbReference type="ARBA" id="ARBA00040743"/>
    </source>
</evidence>
<name>A0A2R8BQ58_9RHOB</name>
<dbReference type="InterPro" id="IPR052029">
    <property type="entry name" value="PpiD_chaperone"/>
</dbReference>
<protein>
    <recommendedName>
        <fullName evidence="2">Parvulin-like PPIase</fullName>
    </recommendedName>
    <alternativeName>
        <fullName evidence="9">Peptidyl-prolyl cis-trans isomerase plp</fullName>
    </alternativeName>
    <alternativeName>
        <fullName evidence="12">Periplasmic chaperone PpiD</fullName>
    </alternativeName>
    <alternativeName>
        <fullName evidence="13">Periplasmic folding chaperone</fullName>
    </alternativeName>
    <alternativeName>
        <fullName evidence="10">Rotamase plp</fullName>
    </alternativeName>
</protein>